<dbReference type="Proteomes" id="UP000182769">
    <property type="component" value="Unassembled WGS sequence"/>
</dbReference>
<sequence>MLYPILVEYYVWWCIALLVVTWFTRVHQGQTRSNFLYGYAMLGALGFLLDLDWMGGVIFGLIVLEVGKKFKAWLDKKQAGLGKK</sequence>
<evidence type="ECO:0000256" key="1">
    <source>
        <dbReference type="SAM" id="Phobius"/>
    </source>
</evidence>
<evidence type="ECO:0000313" key="3">
    <source>
        <dbReference type="Proteomes" id="UP000182769"/>
    </source>
</evidence>
<dbReference type="EMBL" id="CYHG01000001">
    <property type="protein sequence ID" value="CUB02479.1"/>
    <property type="molecule type" value="Genomic_DNA"/>
</dbReference>
<dbReference type="OrthoDB" id="6106953at2"/>
<keyword evidence="1" id="KW-1133">Transmembrane helix</keyword>
<keyword evidence="1" id="KW-0472">Membrane</keyword>
<protein>
    <submittedName>
        <fullName evidence="2">Uncharacterized protein</fullName>
    </submittedName>
</protein>
<gene>
    <name evidence="2" type="ORF">Ga0061065_101312</name>
</gene>
<keyword evidence="3" id="KW-1185">Reference proteome</keyword>
<feature type="transmembrane region" description="Helical" evidence="1">
    <location>
        <begin position="6"/>
        <end position="24"/>
    </location>
</feature>
<name>A0A0K6IH81_9GAMM</name>
<dbReference type="AlphaFoldDB" id="A0A0K6IH81"/>
<reference evidence="3" key="1">
    <citation type="submission" date="2015-08" db="EMBL/GenBank/DDBJ databases">
        <authorList>
            <person name="Varghese N."/>
        </authorList>
    </citation>
    <scope>NUCLEOTIDE SEQUENCE [LARGE SCALE GENOMIC DNA]</scope>
    <source>
        <strain evidence="3">JCM 18476</strain>
    </source>
</reference>
<dbReference type="RefSeq" id="WP_055461442.1">
    <property type="nucleotide sequence ID" value="NZ_CYHG01000001.1"/>
</dbReference>
<evidence type="ECO:0000313" key="2">
    <source>
        <dbReference type="EMBL" id="CUB02479.1"/>
    </source>
</evidence>
<proteinExistence type="predicted"/>
<feature type="transmembrane region" description="Helical" evidence="1">
    <location>
        <begin position="36"/>
        <end position="64"/>
    </location>
</feature>
<keyword evidence="1" id="KW-0812">Transmembrane</keyword>
<dbReference type="STRING" id="1137284.GCA_001418205_00313"/>
<organism evidence="2 3">
    <name type="scientific">Marinomonas fungiae</name>
    <dbReference type="NCBI Taxonomy" id="1137284"/>
    <lineage>
        <taxon>Bacteria</taxon>
        <taxon>Pseudomonadati</taxon>
        <taxon>Pseudomonadota</taxon>
        <taxon>Gammaproteobacteria</taxon>
        <taxon>Oceanospirillales</taxon>
        <taxon>Oceanospirillaceae</taxon>
        <taxon>Marinomonas</taxon>
    </lineage>
</organism>
<accession>A0A0K6IH81</accession>